<dbReference type="Gene3D" id="3.40.1620.60">
    <property type="match status" value="1"/>
</dbReference>
<evidence type="ECO:0000256" key="11">
    <source>
        <dbReference type="ARBA" id="ARBA00023049"/>
    </source>
</evidence>
<keyword evidence="23" id="KW-1185">Reference proteome</keyword>
<dbReference type="Pfam" id="PF19030">
    <property type="entry name" value="TSP1_ADAMTS"/>
    <property type="match status" value="14"/>
</dbReference>
<evidence type="ECO:0000256" key="7">
    <source>
        <dbReference type="ARBA" id="ARBA00022737"/>
    </source>
</evidence>
<keyword evidence="6 19" id="KW-0732">Signal</keyword>
<feature type="binding site" evidence="15">
    <location>
        <position position="504"/>
    </location>
    <ligand>
        <name>Ca(2+)</name>
        <dbReference type="ChEBI" id="CHEBI:29108"/>
        <label>1</label>
    </ligand>
</feature>
<evidence type="ECO:0000313" key="23">
    <source>
        <dbReference type="Proteomes" id="UP000054721"/>
    </source>
</evidence>
<keyword evidence="8" id="KW-0378">Hydrolase</keyword>
<evidence type="ECO:0000256" key="14">
    <source>
        <dbReference type="PIRSR" id="PIRSR613273-1"/>
    </source>
</evidence>
<keyword evidence="13" id="KW-0325">Glycoprotein</keyword>
<proteinExistence type="predicted"/>
<keyword evidence="2" id="KW-0964">Secreted</keyword>
<evidence type="ECO:0000256" key="17">
    <source>
        <dbReference type="PROSITE-ProRule" id="PRU00276"/>
    </source>
</evidence>
<keyword evidence="3" id="KW-0272">Extracellular matrix</keyword>
<evidence type="ECO:0000259" key="20">
    <source>
        <dbReference type="PROSITE" id="PS50215"/>
    </source>
</evidence>
<feature type="binding site" evidence="15 17">
    <location>
        <position position="446"/>
    </location>
    <ligand>
        <name>Zn(2+)</name>
        <dbReference type="ChEBI" id="CHEBI:29105"/>
        <note>catalytic</note>
    </ligand>
</feature>
<dbReference type="InterPro" id="IPR013273">
    <property type="entry name" value="ADAMTS/ADAMTS-like"/>
</dbReference>
<keyword evidence="4" id="KW-0645">Protease</keyword>
<feature type="active site" evidence="14 17">
    <location>
        <position position="443"/>
    </location>
</feature>
<feature type="disulfide bond" evidence="16">
    <location>
        <begin position="616"/>
        <end position="653"/>
    </location>
</feature>
<feature type="disulfide bond" evidence="16">
    <location>
        <begin position="545"/>
        <end position="568"/>
    </location>
</feature>
<dbReference type="InterPro" id="IPR012314">
    <property type="entry name" value="Pept_M12B_GON-ADAMTSs"/>
</dbReference>
<dbReference type="InterPro" id="IPR041645">
    <property type="entry name" value="ADAMTS_CR_2"/>
</dbReference>
<feature type="disulfide bond" evidence="16">
    <location>
        <begin position="373"/>
        <end position="426"/>
    </location>
</feature>
<sequence>MQAVRCCCCCCCCCCYCCCCCGRLLASALFLLPLLLLFFSVSADSQKLSPTSNSPSRIVVFPRLLSSQWSARSRIKRGAGATPDSCLYALDNFGAPLLFNVTRQDNLVGNLLAPNFIVQHLSANYTWADELDHTLHNCLYNGDVLVDEKPIRGAVRLLNLCQGMYGTVELNDGTYFIEPLNTANNENGSSSTATITPTASLLLHSRPHLLYKSAPANFNDQYPEENWSDSKQRKYNSTDKINNNNNSTHDVTNTAKKNTTSQAENCSEKLSQHLNCPFSTCEKKNSSARYKRSYSREYFVELLVVADARMRLYHRHNLENYILTLISLVATVYRHPSLEASLSINLVRLLIVDFENAGPRVSDNAQETLREFCRWQQTMNDPDDDSLNHHDVAVLLTRHDICRMPGKCDTLGLAELGTMCDPYRSCAIIEDNGLSAAFTIAHELGHIFNVPHDDEKKCAQFMTLNKENYHIMAPTLEFNTHPWSWSPCSTALLNKFLESGQVHCMLDKPVQQKYTERLTTNPAPGLTFDADQQCRFVFGPTSNLCPYMPTCKRLWCTTVYGFGHSVGCRTQHMPWADGTPCGHERWCYRGDCVGIAPEHMTAVDGAWGEWKAWSECSRTCGGGIKRARRECDSPRPANGGKYCVGERVRFRSCNTQECPIDSPDFREVQCSEFNGKPVGIYGLSSDVKWVPKYNGIVATDRCKLYCRVFSSAAFYLLKDKVVDGTPCGRYTDDICVDGICRKAGCDNRLGSQLKRDDCGVCGGDGTTCRKVSGVYNEVPQYGYNFVMKIPIGASNIDIRQVAWNGKMEDDNYLALRNSKGDYLLNGQFQVSVYFKEIQVQGTVIEYSGSDSPVERINTSRPIMEELFLHVLSVGNLHSPDIRYNYSIPNNAGNVQTVSNFLWRMTDEWTDCSSECHGEQDLKIVCSSVHNEEQIVDDRYCERMKKPYRVMRVCNLHCQISWEQEPLSDCSAVCGEGEQVMRVLCVRKMSDQTVYPVDNSLCRDLEKPSDRRPCYKDCAGRRWTHSDWQPVKDSNNNVIDDRYCENVINDITEQPCNMEPCPNWSYGDWMQCSASCDGGIQSRHAVCLDASGREVDSILCDHSEKLVIQKCNEHTCTHWKFGPWSECSKTCGDGIAVRAAWCVDSKGVTLDELKCPKEQKIISKSCQHLTACPKWKLSEWSPCSRTCMDGWRTRRVHCVDGNDQPLDSKYCADPHQSHPPTHQPCNLGQCPFWRRQQWGPCSVTCGVGVQQRAVECVYKDEVVDTGYCRDIAQPDRHRSCELIPCPEWEVSPWEQCSVTCGTGYQQRSVQCIYQENRMPAESGACVESKRPKVIRTCTKAPCPDKGYDSKASSSRQHPANVLTSNQIFRTTIFTQVSDGQSPTKWETGSWTDVNPGYFFLFICSFKYANAYSLQCSAICGLGRRSRLVACRDMFGRFLPDQYCNHLQPPAREEACESTAHCGNWKTGPWQSCSELCGVNVKTYRQVVCVSPQTDDHLEEADCDVRKKPSNERSCNLPPCGQSSPSEIDNEKYEWRVGDWSECSRSCGGGQQQRLVQCVQSIILSEPVENSASCSNSNRPNSIRLCNTQACTTSRGKWRPLQWSACSSTCGRGYRRRQVHCVDADTLQLLDDNHCDPLDKPLPVHRCRMRACPRWRTSKWSPNSGSQTFLGCDPLLKTTLNEESSDKLINSPSAFVDMAARTTSACSERADRNSNDSQCSVTCGEGVRTRKLNCVVGRHHLLPDTDCQASLKPDTVAKCFLKECPKYRWLVSDWSKCTKFCGEENRVREVYCVNNYNQRAPPALCDESNKPPAVQLCLNDLCPYTWVPGPWSTCSKTCGHGEEFRLLFCVKKGSDAGGAEVPAHLCKALPEPITKRQCFHGPCDSKYFWHPEPWTACSVHCGWGIQERRLKCVDRNGLKMAKEYCSLELRPKKRRRCFVKNCEPRDCDEVRETRNATTDGHYHVWVYGNKVKVYCYGMASLHPKEYLTVNPETNFAEFYDKRLLYPFTCPYNGMRNDSCQCADELTPNPGMTRFHKIQVDLHNMRVKLDDKLFSTTERGGFVPYATAGDCYSAVNCPQGRFSIDLRGTGFRVSPKTAWMHEGHRAFSEVKRNTNSVLVIGSCGGYCGKCAPHKRIGLLIETLVESSSVNKINNKSDTD</sequence>
<dbReference type="SMART" id="SM00209">
    <property type="entry name" value="TSP1"/>
    <property type="match status" value="15"/>
</dbReference>
<keyword evidence="15" id="KW-0106">Calcium</keyword>
<dbReference type="GO" id="GO:0016477">
    <property type="term" value="P:cell migration"/>
    <property type="evidence" value="ECO:0007669"/>
    <property type="project" value="UniProtKB-ARBA"/>
</dbReference>
<comment type="caution">
    <text evidence="22">The sequence shown here is derived from an EMBL/GenBank/DDBJ whole genome shotgun (WGS) entry which is preliminary data.</text>
</comment>
<dbReference type="GO" id="GO:0004222">
    <property type="term" value="F:metalloendopeptidase activity"/>
    <property type="evidence" value="ECO:0007669"/>
    <property type="project" value="InterPro"/>
</dbReference>
<protein>
    <submittedName>
        <fullName evidence="22">A disintegrin and metalloproteinase with thrombospondin motifs gon-1</fullName>
    </submittedName>
</protein>
<keyword evidence="7" id="KW-0677">Repeat</keyword>
<dbReference type="GO" id="GO:0030198">
    <property type="term" value="P:extracellular matrix organization"/>
    <property type="evidence" value="ECO:0007669"/>
    <property type="project" value="InterPro"/>
</dbReference>
<dbReference type="FunFam" id="3.40.390.10:FF:000001">
    <property type="entry name" value="A disintegrin and metalloproteinase with thrombospondin motifs 1"/>
    <property type="match status" value="1"/>
</dbReference>
<dbReference type="CDD" id="cd04273">
    <property type="entry name" value="ZnMc_ADAMTS_like"/>
    <property type="match status" value="1"/>
</dbReference>
<keyword evidence="10" id="KW-0084">Basement membrane</keyword>
<feature type="region of interest" description="Disordered" evidence="18">
    <location>
        <begin position="222"/>
        <end position="248"/>
    </location>
</feature>
<evidence type="ECO:0000256" key="6">
    <source>
        <dbReference type="ARBA" id="ARBA00022729"/>
    </source>
</evidence>
<organism evidence="22 23">
    <name type="scientific">Trichinella nativa</name>
    <dbReference type="NCBI Taxonomy" id="6335"/>
    <lineage>
        <taxon>Eukaryota</taxon>
        <taxon>Metazoa</taxon>
        <taxon>Ecdysozoa</taxon>
        <taxon>Nematoda</taxon>
        <taxon>Enoplea</taxon>
        <taxon>Dorylaimia</taxon>
        <taxon>Trichinellida</taxon>
        <taxon>Trichinellidae</taxon>
        <taxon>Trichinella</taxon>
    </lineage>
</organism>
<dbReference type="SUPFAM" id="SSF55486">
    <property type="entry name" value="Metalloproteases ('zincins'), catalytic domain"/>
    <property type="match status" value="1"/>
</dbReference>
<evidence type="ECO:0000256" key="9">
    <source>
        <dbReference type="ARBA" id="ARBA00022833"/>
    </source>
</evidence>
<evidence type="ECO:0000256" key="4">
    <source>
        <dbReference type="ARBA" id="ARBA00022670"/>
    </source>
</evidence>
<evidence type="ECO:0000256" key="2">
    <source>
        <dbReference type="ARBA" id="ARBA00022525"/>
    </source>
</evidence>
<dbReference type="GO" id="GO:0006508">
    <property type="term" value="P:proteolysis"/>
    <property type="evidence" value="ECO:0007669"/>
    <property type="project" value="UniProtKB-KW"/>
</dbReference>
<feature type="binding site" evidence="15">
    <location>
        <position position="301"/>
    </location>
    <ligand>
        <name>Ca(2+)</name>
        <dbReference type="ChEBI" id="CHEBI:29108"/>
        <label>1</label>
    </ligand>
</feature>
<feature type="chain" id="PRO_5043994162" evidence="19">
    <location>
        <begin position="44"/>
        <end position="2156"/>
    </location>
</feature>
<comment type="cofactor">
    <cofactor evidence="15">
        <name>Zn(2+)</name>
        <dbReference type="ChEBI" id="CHEBI:29105"/>
    </cofactor>
    <text evidence="15">Binds 1 zinc ion per subunit.</text>
</comment>
<feature type="signal peptide" evidence="19">
    <location>
        <begin position="1"/>
        <end position="43"/>
    </location>
</feature>
<evidence type="ECO:0000256" key="15">
    <source>
        <dbReference type="PIRSR" id="PIRSR613273-2"/>
    </source>
</evidence>
<dbReference type="Pfam" id="PF19236">
    <property type="entry name" value="ADAMTS_CR_3"/>
    <property type="match status" value="1"/>
</dbReference>
<feature type="binding site" evidence="15">
    <location>
        <position position="507"/>
    </location>
    <ligand>
        <name>Ca(2+)</name>
        <dbReference type="ChEBI" id="CHEBI:29108"/>
        <label>1</label>
    </ligand>
</feature>
<evidence type="ECO:0000256" key="3">
    <source>
        <dbReference type="ARBA" id="ARBA00022530"/>
    </source>
</evidence>
<reference evidence="22 23" key="1">
    <citation type="submission" date="2015-05" db="EMBL/GenBank/DDBJ databases">
        <title>Evolution of Trichinella species and genotypes.</title>
        <authorList>
            <person name="Korhonen P.K."/>
            <person name="Edoardo P."/>
            <person name="Giuseppe L.R."/>
            <person name="Gasser R.B."/>
        </authorList>
    </citation>
    <scope>NUCLEOTIDE SEQUENCE [LARGE SCALE GENOMIC DNA]</scope>
    <source>
        <strain evidence="22">ISS10</strain>
    </source>
</reference>
<evidence type="ECO:0000259" key="21">
    <source>
        <dbReference type="PROSITE" id="PS51046"/>
    </source>
</evidence>
<dbReference type="FunFam" id="2.20.100.10:FF:000005">
    <property type="entry name" value="ADAM metallopeptidase with thrombospondin type 1 motif 9"/>
    <property type="match status" value="5"/>
</dbReference>
<dbReference type="Pfam" id="PF00090">
    <property type="entry name" value="TSP_1"/>
    <property type="match status" value="1"/>
</dbReference>
<feature type="binding site" evidence="15 17">
    <location>
        <position position="452"/>
    </location>
    <ligand>
        <name>Zn(2+)</name>
        <dbReference type="ChEBI" id="CHEBI:29105"/>
        <note>catalytic</note>
    </ligand>
</feature>
<dbReference type="Pfam" id="PF05986">
    <property type="entry name" value="ADAMTS_spacer1"/>
    <property type="match status" value="1"/>
</dbReference>
<dbReference type="InterPro" id="IPR024079">
    <property type="entry name" value="MetalloPept_cat_dom_sf"/>
</dbReference>
<dbReference type="GO" id="GO:0009653">
    <property type="term" value="P:anatomical structure morphogenesis"/>
    <property type="evidence" value="ECO:0007669"/>
    <property type="project" value="UniProtKB-ARBA"/>
</dbReference>
<feature type="disulfide bond" evidence="16">
    <location>
        <begin position="420"/>
        <end position="504"/>
    </location>
</feature>
<keyword evidence="5 15" id="KW-0479">Metal-binding</keyword>
<dbReference type="Gene3D" id="3.40.390.10">
    <property type="entry name" value="Collagenase (Catalytic Domain)"/>
    <property type="match status" value="1"/>
</dbReference>
<dbReference type="SUPFAM" id="SSF82895">
    <property type="entry name" value="TSP-1 type 1 repeat"/>
    <property type="match status" value="14"/>
</dbReference>
<feature type="binding site" evidence="15">
    <location>
        <position position="391"/>
    </location>
    <ligand>
        <name>Ca(2+)</name>
        <dbReference type="ChEBI" id="CHEBI:29108"/>
        <label>1</label>
    </ligand>
</feature>
<dbReference type="FunFam" id="2.60.120.830:FF:000001">
    <property type="entry name" value="A disintegrin and metalloproteinase with thrombospondin motifs 1"/>
    <property type="match status" value="1"/>
</dbReference>
<dbReference type="Pfam" id="PF01421">
    <property type="entry name" value="Reprolysin"/>
    <property type="match status" value="1"/>
</dbReference>
<feature type="binding site" evidence="15">
    <location>
        <position position="384"/>
    </location>
    <ligand>
        <name>Ca(2+)</name>
        <dbReference type="ChEBI" id="CHEBI:29108"/>
        <label>2</label>
    </ligand>
</feature>
<dbReference type="OrthoDB" id="5948003at2759"/>
<dbReference type="Pfam" id="PF17771">
    <property type="entry name" value="ADAMTS_CR_2"/>
    <property type="match status" value="1"/>
</dbReference>
<dbReference type="InterPro" id="IPR045371">
    <property type="entry name" value="ADAMTS_CR_3"/>
</dbReference>
<feature type="binding site" evidence="15">
    <location>
        <position position="507"/>
    </location>
    <ligand>
        <name>Ca(2+)</name>
        <dbReference type="ChEBI" id="CHEBI:29108"/>
        <label>2</label>
    </ligand>
</feature>
<feature type="disulfide bond" evidence="16">
    <location>
        <begin position="581"/>
        <end position="592"/>
    </location>
</feature>
<feature type="disulfide bond" evidence="16">
    <location>
        <begin position="458"/>
        <end position="488"/>
    </location>
</feature>
<evidence type="ECO:0000256" key="16">
    <source>
        <dbReference type="PIRSR" id="PIRSR613273-3"/>
    </source>
</evidence>
<dbReference type="InterPro" id="IPR000884">
    <property type="entry name" value="TSP1_rpt"/>
</dbReference>
<dbReference type="InterPro" id="IPR010294">
    <property type="entry name" value="ADAMTS_spacer1"/>
</dbReference>
<dbReference type="GO" id="GO:0005604">
    <property type="term" value="C:basement membrane"/>
    <property type="evidence" value="ECO:0007669"/>
    <property type="project" value="UniProtKB-SubCell"/>
</dbReference>
<dbReference type="FunFam" id="2.20.100.10:FF:000006">
    <property type="entry name" value="A disintegrin and metalloproteinase with thrombospondin motifs 1"/>
    <property type="match status" value="1"/>
</dbReference>
<dbReference type="Gene3D" id="2.60.120.830">
    <property type="match status" value="1"/>
</dbReference>
<comment type="caution">
    <text evidence="17">Lacks conserved residue(s) required for the propagation of feature annotation.</text>
</comment>
<evidence type="ECO:0000313" key="22">
    <source>
        <dbReference type="EMBL" id="KRZ52492.1"/>
    </source>
</evidence>
<evidence type="ECO:0000256" key="10">
    <source>
        <dbReference type="ARBA" id="ARBA00022869"/>
    </source>
</evidence>
<dbReference type="GO" id="GO:0008270">
    <property type="term" value="F:zinc ion binding"/>
    <property type="evidence" value="ECO:0007669"/>
    <property type="project" value="InterPro"/>
</dbReference>
<feature type="domain" description="Peptidase M12B" evidence="20">
    <location>
        <begin position="298"/>
        <end position="509"/>
    </location>
</feature>
<feature type="binding site" evidence="15 17">
    <location>
        <position position="442"/>
    </location>
    <ligand>
        <name>Zn(2+)</name>
        <dbReference type="ChEBI" id="CHEBI:29105"/>
        <note>catalytic</note>
    </ligand>
</feature>
<dbReference type="PRINTS" id="PR01857">
    <property type="entry name" value="ADAMTSFAMILY"/>
</dbReference>
<dbReference type="PROSITE" id="PS50215">
    <property type="entry name" value="ADAM_MEPRO"/>
    <property type="match status" value="1"/>
</dbReference>
<dbReference type="Proteomes" id="UP000054721">
    <property type="component" value="Unassembled WGS sequence"/>
</dbReference>
<dbReference type="STRING" id="6335.A0A0V1KZN4"/>
<name>A0A0V1KZN4_9BILA</name>
<dbReference type="EMBL" id="JYDW01000191">
    <property type="protein sequence ID" value="KRZ52492.1"/>
    <property type="molecule type" value="Genomic_DNA"/>
</dbReference>
<evidence type="ECO:0000256" key="5">
    <source>
        <dbReference type="ARBA" id="ARBA00022723"/>
    </source>
</evidence>
<feature type="binding site" evidence="15">
    <location>
        <position position="384"/>
    </location>
    <ligand>
        <name>Ca(2+)</name>
        <dbReference type="ChEBI" id="CHEBI:29108"/>
        <label>1</label>
    </ligand>
</feature>
<gene>
    <name evidence="22" type="primary">gon-1</name>
    <name evidence="22" type="ORF">T02_3442</name>
</gene>
<evidence type="ECO:0000256" key="1">
    <source>
        <dbReference type="ARBA" id="ARBA00004302"/>
    </source>
</evidence>
<feature type="disulfide bond" evidence="16">
    <location>
        <begin position="402"/>
        <end position="408"/>
    </location>
</feature>
<feature type="binding site" evidence="15">
    <location>
        <position position="301"/>
    </location>
    <ligand>
        <name>Ca(2+)</name>
        <dbReference type="ChEBI" id="CHEBI:29108"/>
        <label>2</label>
    </ligand>
</feature>
<feature type="disulfide bond" evidence="16">
    <location>
        <begin position="620"/>
        <end position="658"/>
    </location>
</feature>
<evidence type="ECO:0000256" key="8">
    <source>
        <dbReference type="ARBA" id="ARBA00022801"/>
    </source>
</evidence>
<keyword evidence="11" id="KW-0482">Metalloprotease</keyword>
<dbReference type="InterPro" id="IPR036383">
    <property type="entry name" value="TSP1_rpt_sf"/>
</dbReference>
<keyword evidence="12 16" id="KW-1015">Disulfide bond</keyword>
<evidence type="ECO:0000256" key="13">
    <source>
        <dbReference type="ARBA" id="ARBA00023180"/>
    </source>
</evidence>
<dbReference type="PROSITE" id="PS51046">
    <property type="entry name" value="GON"/>
    <property type="match status" value="1"/>
</dbReference>
<dbReference type="PANTHER" id="PTHR13723">
    <property type="entry name" value="ADAMTS A DISINTEGRIN AND METALLOPROTEASE WITH THROMBOSPONDIN MOTIFS PROTEASE"/>
    <property type="match status" value="1"/>
</dbReference>
<keyword evidence="9 15" id="KW-0862">Zinc</keyword>
<dbReference type="InterPro" id="IPR050439">
    <property type="entry name" value="ADAMTS_ADAMTS-like"/>
</dbReference>
<evidence type="ECO:0000256" key="18">
    <source>
        <dbReference type="SAM" id="MobiDB-lite"/>
    </source>
</evidence>
<dbReference type="Gene3D" id="2.20.100.10">
    <property type="entry name" value="Thrombospondin type-1 (TSP1) repeat"/>
    <property type="match status" value="13"/>
</dbReference>
<feature type="domain" description="GON" evidence="21">
    <location>
        <begin position="1941"/>
        <end position="2140"/>
    </location>
</feature>
<feature type="disulfide bond" evidence="16">
    <location>
        <begin position="534"/>
        <end position="556"/>
    </location>
</feature>
<evidence type="ECO:0000256" key="19">
    <source>
        <dbReference type="SAM" id="SignalP"/>
    </source>
</evidence>
<dbReference type="Pfam" id="PF08685">
    <property type="entry name" value="GON"/>
    <property type="match status" value="1"/>
</dbReference>
<feature type="disulfide bond" evidence="16">
    <location>
        <begin position="551"/>
        <end position="587"/>
    </location>
</feature>
<feature type="disulfide bond" evidence="16">
    <location>
        <begin position="631"/>
        <end position="643"/>
    </location>
</feature>
<evidence type="ECO:0000256" key="12">
    <source>
        <dbReference type="ARBA" id="ARBA00023157"/>
    </source>
</evidence>
<dbReference type="PROSITE" id="PS50092">
    <property type="entry name" value="TSP1"/>
    <property type="match status" value="14"/>
</dbReference>
<dbReference type="InterPro" id="IPR001590">
    <property type="entry name" value="Peptidase_M12B"/>
</dbReference>
<dbReference type="PANTHER" id="PTHR13723:SF278">
    <property type="entry name" value="ADAM METALLOPEPTIDASE WITH THROMBOSPONDIN TYPE 1 MOTIF A, ISOFORM B"/>
    <property type="match status" value="1"/>
</dbReference>
<accession>A0A0V1KZN4</accession>
<comment type="subcellular location">
    <subcellularLocation>
        <location evidence="1">Secreted</location>
        <location evidence="1">Extracellular space</location>
        <location evidence="1">Extracellular matrix</location>
        <location evidence="1">Basement membrane</location>
    </subcellularLocation>
</comment>